<organism evidence="2 3">
    <name type="scientific">Datura stramonium</name>
    <name type="common">Jimsonweed</name>
    <name type="synonym">Common thornapple</name>
    <dbReference type="NCBI Taxonomy" id="4076"/>
    <lineage>
        <taxon>Eukaryota</taxon>
        <taxon>Viridiplantae</taxon>
        <taxon>Streptophyta</taxon>
        <taxon>Embryophyta</taxon>
        <taxon>Tracheophyta</taxon>
        <taxon>Spermatophyta</taxon>
        <taxon>Magnoliopsida</taxon>
        <taxon>eudicotyledons</taxon>
        <taxon>Gunneridae</taxon>
        <taxon>Pentapetalae</taxon>
        <taxon>asterids</taxon>
        <taxon>lamiids</taxon>
        <taxon>Solanales</taxon>
        <taxon>Solanaceae</taxon>
        <taxon>Solanoideae</taxon>
        <taxon>Datureae</taxon>
        <taxon>Datura</taxon>
    </lineage>
</organism>
<protein>
    <submittedName>
        <fullName evidence="2">Uncharacterized protein</fullName>
    </submittedName>
</protein>
<feature type="compositionally biased region" description="Basic and acidic residues" evidence="1">
    <location>
        <begin position="258"/>
        <end position="282"/>
    </location>
</feature>
<evidence type="ECO:0000313" key="2">
    <source>
        <dbReference type="EMBL" id="MCE0482418.1"/>
    </source>
</evidence>
<accession>A0ABS8VNP0</accession>
<name>A0ABS8VNP0_DATST</name>
<sequence length="366" mass="42651">MPIFVLHHHDRVALWLPFLWSLLPRLRVAVAMMLVVEKHQKLWGIRGTDQLLLYRGLKKAKKERGCTAKERYKMPPCTAGKRGSIYRGVTRHRWTGRYEAHFGIKFIQQYKRCLSSFPPISLKDGALQWVYFHVLNALTVYAGYLLIPHKTHFLQKEGVSPEGSLNIGPAIQICHYSRYLPSFLLCIYRSRWDLQFGRVPGADYFNSLHYGDNATVDNEYIGGFCMDRKIDLSSYIKWWAVCSVIRVYKRRLLKRKKKENDENENKSTINRIDRGKMIEKSSPDSGSERFGSAFQCWGLSINRNLHPLTNSCSSRTAEIPIPYPVKQALATLRHRKLVRRHRDKSSWREWAQAFTLRAPCFPFEGT</sequence>
<reference evidence="2 3" key="1">
    <citation type="journal article" date="2021" name="BMC Genomics">
        <title>Datura genome reveals duplications of psychoactive alkaloid biosynthetic genes and high mutation rate following tissue culture.</title>
        <authorList>
            <person name="Rajewski A."/>
            <person name="Carter-House D."/>
            <person name="Stajich J."/>
            <person name="Litt A."/>
        </authorList>
    </citation>
    <scope>NUCLEOTIDE SEQUENCE [LARGE SCALE GENOMIC DNA]</scope>
    <source>
        <strain evidence="2">AR-01</strain>
    </source>
</reference>
<dbReference type="Proteomes" id="UP000823775">
    <property type="component" value="Unassembled WGS sequence"/>
</dbReference>
<gene>
    <name evidence="2" type="ORF">HAX54_041187</name>
</gene>
<keyword evidence="3" id="KW-1185">Reference proteome</keyword>
<evidence type="ECO:0000313" key="3">
    <source>
        <dbReference type="Proteomes" id="UP000823775"/>
    </source>
</evidence>
<comment type="caution">
    <text evidence="2">The sequence shown here is derived from an EMBL/GenBank/DDBJ whole genome shotgun (WGS) entry which is preliminary data.</text>
</comment>
<dbReference type="EMBL" id="JACEIK010005916">
    <property type="protein sequence ID" value="MCE0482418.1"/>
    <property type="molecule type" value="Genomic_DNA"/>
</dbReference>
<evidence type="ECO:0000256" key="1">
    <source>
        <dbReference type="SAM" id="MobiDB-lite"/>
    </source>
</evidence>
<feature type="region of interest" description="Disordered" evidence="1">
    <location>
        <begin position="257"/>
        <end position="288"/>
    </location>
</feature>
<proteinExistence type="predicted"/>